<dbReference type="SMART" id="SM00271">
    <property type="entry name" value="DnaJ"/>
    <property type="match status" value="1"/>
</dbReference>
<comment type="caution">
    <text evidence="3">The sequence shown here is derived from an EMBL/GenBank/DDBJ whole genome shotgun (WGS) entry which is preliminary data.</text>
</comment>
<reference evidence="3 4" key="1">
    <citation type="journal article" date="2019" name="Int. J. Syst. Evol. Microbiol.">
        <title>The Global Catalogue of Microorganisms (GCM) 10K type strain sequencing project: providing services to taxonomists for standard genome sequencing and annotation.</title>
        <authorList>
            <consortium name="The Broad Institute Genomics Platform"/>
            <consortium name="The Broad Institute Genome Sequencing Center for Infectious Disease"/>
            <person name="Wu L."/>
            <person name="Ma J."/>
        </authorList>
    </citation>
    <scope>NUCLEOTIDE SEQUENCE [LARGE SCALE GENOMIC DNA]</scope>
    <source>
        <strain evidence="3 4">JCM 16083</strain>
    </source>
</reference>
<dbReference type="RefSeq" id="WP_343784119.1">
    <property type="nucleotide sequence ID" value="NZ_BAAAFH010000003.1"/>
</dbReference>
<keyword evidence="1" id="KW-1133">Transmembrane helix</keyword>
<proteinExistence type="predicted"/>
<protein>
    <recommendedName>
        <fullName evidence="2">J domain-containing protein</fullName>
    </recommendedName>
</protein>
<keyword evidence="4" id="KW-1185">Reference proteome</keyword>
<feature type="transmembrane region" description="Helical" evidence="1">
    <location>
        <begin position="20"/>
        <end position="43"/>
    </location>
</feature>
<feature type="domain" description="J" evidence="2">
    <location>
        <begin position="202"/>
        <end position="264"/>
    </location>
</feature>
<sequence>MSAIDTFFALTDEPAAGDNLILSSGLNVFALIFIGTWIAIYQLRKAYKNFVFRPFKTKRTRFKVSVMIAVQMLIRDRDDLREKRIYMTKYFLRKEKSSLSGREIVQTIRYYISKGIDTRGVLRFVRKRFTQDEKTQLIDLLVDLGYYNQQVNSSEMEYLFRVASKISFSEEELKVIIGVRERYYNKTRRQVPKEEGQSEVEKNLLVLGLDTAVDFEEIKQAYRKMVRRFHPDRFVRMSKEEQEMAHERFTEINLAYEYLERRFN</sequence>
<evidence type="ECO:0000313" key="4">
    <source>
        <dbReference type="Proteomes" id="UP001501126"/>
    </source>
</evidence>
<dbReference type="InterPro" id="IPR036869">
    <property type="entry name" value="J_dom_sf"/>
</dbReference>
<keyword evidence="1" id="KW-0472">Membrane</keyword>
<name>A0ABN1MKQ5_9FLAO</name>
<dbReference type="CDD" id="cd06257">
    <property type="entry name" value="DnaJ"/>
    <property type="match status" value="1"/>
</dbReference>
<dbReference type="PANTHER" id="PTHR24074">
    <property type="entry name" value="CO-CHAPERONE PROTEIN DJLA"/>
    <property type="match status" value="1"/>
</dbReference>
<dbReference type="SUPFAM" id="SSF46565">
    <property type="entry name" value="Chaperone J-domain"/>
    <property type="match status" value="1"/>
</dbReference>
<evidence type="ECO:0000256" key="1">
    <source>
        <dbReference type="SAM" id="Phobius"/>
    </source>
</evidence>
<dbReference type="PROSITE" id="PS50076">
    <property type="entry name" value="DNAJ_2"/>
    <property type="match status" value="1"/>
</dbReference>
<dbReference type="PRINTS" id="PR00625">
    <property type="entry name" value="JDOMAIN"/>
</dbReference>
<dbReference type="Pfam" id="PF00226">
    <property type="entry name" value="DnaJ"/>
    <property type="match status" value="1"/>
</dbReference>
<keyword evidence="1" id="KW-0812">Transmembrane</keyword>
<accession>A0ABN1MKQ5</accession>
<dbReference type="Proteomes" id="UP001501126">
    <property type="component" value="Unassembled WGS sequence"/>
</dbReference>
<dbReference type="Gene3D" id="1.10.287.110">
    <property type="entry name" value="DnaJ domain"/>
    <property type="match status" value="1"/>
</dbReference>
<gene>
    <name evidence="3" type="ORF">GCM10009118_01730</name>
</gene>
<organism evidence="3 4">
    <name type="scientific">Wandonia haliotis</name>
    <dbReference type="NCBI Taxonomy" id="574963"/>
    <lineage>
        <taxon>Bacteria</taxon>
        <taxon>Pseudomonadati</taxon>
        <taxon>Bacteroidota</taxon>
        <taxon>Flavobacteriia</taxon>
        <taxon>Flavobacteriales</taxon>
        <taxon>Crocinitomicaceae</taxon>
        <taxon>Wandonia</taxon>
    </lineage>
</organism>
<dbReference type="InterPro" id="IPR050817">
    <property type="entry name" value="DjlA_DnaK_co-chaperone"/>
</dbReference>
<dbReference type="InterPro" id="IPR001623">
    <property type="entry name" value="DnaJ_domain"/>
</dbReference>
<evidence type="ECO:0000259" key="2">
    <source>
        <dbReference type="PROSITE" id="PS50076"/>
    </source>
</evidence>
<dbReference type="EMBL" id="BAAAFH010000003">
    <property type="protein sequence ID" value="GAA0873765.1"/>
    <property type="molecule type" value="Genomic_DNA"/>
</dbReference>
<evidence type="ECO:0000313" key="3">
    <source>
        <dbReference type="EMBL" id="GAA0873765.1"/>
    </source>
</evidence>